<dbReference type="Pfam" id="PF01934">
    <property type="entry name" value="HepT-like"/>
    <property type="match status" value="1"/>
</dbReference>
<evidence type="ECO:0000256" key="4">
    <source>
        <dbReference type="ARBA" id="ARBA00022741"/>
    </source>
</evidence>
<keyword evidence="1" id="KW-0597">Phosphoprotein</keyword>
<dbReference type="PANTHER" id="PTHR34139:SF1">
    <property type="entry name" value="RNASE MJ1380-RELATED"/>
    <property type="match status" value="1"/>
</dbReference>
<keyword evidence="8" id="KW-1185">Reference proteome</keyword>
<keyword evidence="3" id="KW-0540">Nuclease</keyword>
<dbReference type="AlphaFoldDB" id="A0A1G6TPR7"/>
<gene>
    <name evidence="7" type="ORF">SAMN04488024_10567</name>
</gene>
<keyword evidence="5" id="KW-0378">Hydrolase</keyword>
<sequence>MSVLEEKKLLTDIQISIQSIYEHLENNFAFEIYKANKTKRRAVERELEIIGEAINKLLKINPEIIISYSRQIVDLRNKIIHSYDNVNDMVIWKIIIKDIPVLQKEVEKYLEHNN</sequence>
<evidence type="ECO:0000313" key="8">
    <source>
        <dbReference type="Proteomes" id="UP000199455"/>
    </source>
</evidence>
<dbReference type="RefSeq" id="WP_090768953.1">
    <property type="nucleotide sequence ID" value="NZ_FMZH01000005.1"/>
</dbReference>
<evidence type="ECO:0000256" key="2">
    <source>
        <dbReference type="ARBA" id="ARBA00022649"/>
    </source>
</evidence>
<proteinExistence type="inferred from homology"/>
<organism evidence="7 8">
    <name type="scientific">Pedobacter soli</name>
    <dbReference type="NCBI Taxonomy" id="390242"/>
    <lineage>
        <taxon>Bacteria</taxon>
        <taxon>Pseudomonadati</taxon>
        <taxon>Bacteroidota</taxon>
        <taxon>Sphingobacteriia</taxon>
        <taxon>Sphingobacteriales</taxon>
        <taxon>Sphingobacteriaceae</taxon>
        <taxon>Pedobacter</taxon>
    </lineage>
</organism>
<dbReference type="InterPro" id="IPR008201">
    <property type="entry name" value="HepT-like"/>
</dbReference>
<comment type="similarity">
    <text evidence="6">Belongs to the HepT RNase toxin family.</text>
</comment>
<dbReference type="Gene3D" id="1.20.120.580">
    <property type="entry name" value="bsu32300-like"/>
    <property type="match status" value="1"/>
</dbReference>
<dbReference type="Proteomes" id="UP000199455">
    <property type="component" value="Unassembled WGS sequence"/>
</dbReference>
<protein>
    <submittedName>
        <fullName evidence="7">Uncharacterized conserved protein, contains HEPN domain</fullName>
    </submittedName>
</protein>
<name>A0A1G6TPR7_9SPHI</name>
<evidence type="ECO:0000256" key="6">
    <source>
        <dbReference type="ARBA" id="ARBA00024207"/>
    </source>
</evidence>
<dbReference type="PANTHER" id="PTHR34139">
    <property type="entry name" value="UPF0331 PROTEIN MJ0127"/>
    <property type="match status" value="1"/>
</dbReference>
<evidence type="ECO:0000256" key="5">
    <source>
        <dbReference type="ARBA" id="ARBA00022801"/>
    </source>
</evidence>
<evidence type="ECO:0000256" key="3">
    <source>
        <dbReference type="ARBA" id="ARBA00022722"/>
    </source>
</evidence>
<dbReference type="GO" id="GO:0016787">
    <property type="term" value="F:hydrolase activity"/>
    <property type="evidence" value="ECO:0007669"/>
    <property type="project" value="UniProtKB-KW"/>
</dbReference>
<dbReference type="GO" id="GO:0110001">
    <property type="term" value="C:toxin-antitoxin complex"/>
    <property type="evidence" value="ECO:0007669"/>
    <property type="project" value="InterPro"/>
</dbReference>
<accession>A0A1G6TPR7</accession>
<keyword evidence="4" id="KW-0547">Nucleotide-binding</keyword>
<keyword evidence="2" id="KW-1277">Toxin-antitoxin system</keyword>
<evidence type="ECO:0000256" key="1">
    <source>
        <dbReference type="ARBA" id="ARBA00022553"/>
    </source>
</evidence>
<dbReference type="GO" id="GO:0000166">
    <property type="term" value="F:nucleotide binding"/>
    <property type="evidence" value="ECO:0007669"/>
    <property type="project" value="UniProtKB-KW"/>
</dbReference>
<dbReference type="EMBL" id="FMZH01000005">
    <property type="protein sequence ID" value="SDD30325.1"/>
    <property type="molecule type" value="Genomic_DNA"/>
</dbReference>
<dbReference type="InterPro" id="IPR051813">
    <property type="entry name" value="HepT_RNase_toxin"/>
</dbReference>
<dbReference type="InterPro" id="IPR037038">
    <property type="entry name" value="HepT-like_sf"/>
</dbReference>
<evidence type="ECO:0000313" key="7">
    <source>
        <dbReference type="EMBL" id="SDD30325.1"/>
    </source>
</evidence>
<dbReference type="GO" id="GO:0004540">
    <property type="term" value="F:RNA nuclease activity"/>
    <property type="evidence" value="ECO:0007669"/>
    <property type="project" value="InterPro"/>
</dbReference>
<dbReference type="STRING" id="390242.SAMN04488024_10567"/>
<reference evidence="8" key="1">
    <citation type="submission" date="2016-10" db="EMBL/GenBank/DDBJ databases">
        <authorList>
            <person name="Varghese N."/>
            <person name="Submissions S."/>
        </authorList>
    </citation>
    <scope>NUCLEOTIDE SEQUENCE [LARGE SCALE GENOMIC DNA]</scope>
    <source>
        <strain evidence="8">DSM 18609</strain>
    </source>
</reference>